<keyword evidence="3" id="KW-1185">Reference proteome</keyword>
<evidence type="ECO:0000313" key="3">
    <source>
        <dbReference type="Proteomes" id="UP000675284"/>
    </source>
</evidence>
<gene>
    <name evidence="2" type="ORF">KCX74_00805</name>
</gene>
<reference evidence="2" key="1">
    <citation type="submission" date="2021-04" db="EMBL/GenBank/DDBJ databases">
        <title>Isolation and polyphasic classification of algal microorganism.</title>
        <authorList>
            <person name="Wang S."/>
        </authorList>
    </citation>
    <scope>NUCLEOTIDE SEQUENCE</scope>
    <source>
        <strain evidence="2">720a</strain>
    </source>
</reference>
<sequence>MNYVIRQLEERDIASVQAVAKESWHATYDGIIPLPIQDNFLNSAYSDEMMRRRMDFSNLFVVDFDKMIVGFANFSPVFDSGKVELGAIYLLPAYQGIGLGTALLTHGIDYLRGAREIYINVEKDNDIGKRFYQSKGFEVIEEFTENFDGHELQTIRMMLKLGK</sequence>
<evidence type="ECO:0000313" key="2">
    <source>
        <dbReference type="EMBL" id="MBR7794578.1"/>
    </source>
</evidence>
<dbReference type="PANTHER" id="PTHR43617:SF22">
    <property type="entry name" value="L-AMINO ACID N-ACETYLTRANSFERASE AAAT"/>
    <property type="match status" value="1"/>
</dbReference>
<evidence type="ECO:0000259" key="1">
    <source>
        <dbReference type="PROSITE" id="PS51186"/>
    </source>
</evidence>
<dbReference type="InterPro" id="IPR050276">
    <property type="entry name" value="MshD_Acetyltransferase"/>
</dbReference>
<comment type="caution">
    <text evidence="2">The sequence shown here is derived from an EMBL/GenBank/DDBJ whole genome shotgun (WGS) entry which is preliminary data.</text>
</comment>
<dbReference type="SUPFAM" id="SSF55729">
    <property type="entry name" value="Acyl-CoA N-acyltransferases (Nat)"/>
    <property type="match status" value="1"/>
</dbReference>
<dbReference type="InterPro" id="IPR016181">
    <property type="entry name" value="Acyl_CoA_acyltransferase"/>
</dbReference>
<dbReference type="EMBL" id="JAGSOT010000002">
    <property type="protein sequence ID" value="MBR7794578.1"/>
    <property type="molecule type" value="Genomic_DNA"/>
</dbReference>
<dbReference type="PANTHER" id="PTHR43617">
    <property type="entry name" value="L-AMINO ACID N-ACETYLTRANSFERASE"/>
    <property type="match status" value="1"/>
</dbReference>
<dbReference type="GO" id="GO:0016747">
    <property type="term" value="F:acyltransferase activity, transferring groups other than amino-acyl groups"/>
    <property type="evidence" value="ECO:0007669"/>
    <property type="project" value="InterPro"/>
</dbReference>
<dbReference type="RefSeq" id="WP_166529792.1">
    <property type="nucleotide sequence ID" value="NZ_JAGSOT010000002.1"/>
</dbReference>
<dbReference type="CDD" id="cd04301">
    <property type="entry name" value="NAT_SF"/>
    <property type="match status" value="1"/>
</dbReference>
<dbReference type="AlphaFoldDB" id="A0A941DUM6"/>
<dbReference type="Pfam" id="PF00583">
    <property type="entry name" value="Acetyltransf_1"/>
    <property type="match status" value="1"/>
</dbReference>
<organism evidence="2 3">
    <name type="scientific">Virgibacillus salarius</name>
    <dbReference type="NCBI Taxonomy" id="447199"/>
    <lineage>
        <taxon>Bacteria</taxon>
        <taxon>Bacillati</taxon>
        <taxon>Bacillota</taxon>
        <taxon>Bacilli</taxon>
        <taxon>Bacillales</taxon>
        <taxon>Bacillaceae</taxon>
        <taxon>Virgibacillus</taxon>
    </lineage>
</organism>
<dbReference type="InterPro" id="IPR000182">
    <property type="entry name" value="GNAT_dom"/>
</dbReference>
<accession>A0A941DUM6</accession>
<dbReference type="Gene3D" id="3.40.630.30">
    <property type="match status" value="1"/>
</dbReference>
<name>A0A941DUM6_9BACI</name>
<protein>
    <submittedName>
        <fullName evidence="2">GNAT family N-acetyltransferase</fullName>
    </submittedName>
</protein>
<dbReference type="PROSITE" id="PS51186">
    <property type="entry name" value="GNAT"/>
    <property type="match status" value="1"/>
</dbReference>
<proteinExistence type="predicted"/>
<feature type="domain" description="N-acetyltransferase" evidence="1">
    <location>
        <begin position="3"/>
        <end position="162"/>
    </location>
</feature>
<dbReference type="Proteomes" id="UP000675284">
    <property type="component" value="Unassembled WGS sequence"/>
</dbReference>